<proteinExistence type="predicted"/>
<feature type="domain" description="hAT-like transposase RNase-H fold" evidence="1">
    <location>
        <begin position="32"/>
        <end position="78"/>
    </location>
</feature>
<organism evidence="2 3">
    <name type="scientific">Arachis hypogaea</name>
    <name type="common">Peanut</name>
    <dbReference type="NCBI Taxonomy" id="3818"/>
    <lineage>
        <taxon>Eukaryota</taxon>
        <taxon>Viridiplantae</taxon>
        <taxon>Streptophyta</taxon>
        <taxon>Embryophyta</taxon>
        <taxon>Tracheophyta</taxon>
        <taxon>Spermatophyta</taxon>
        <taxon>Magnoliopsida</taxon>
        <taxon>eudicotyledons</taxon>
        <taxon>Gunneridae</taxon>
        <taxon>Pentapetalae</taxon>
        <taxon>rosids</taxon>
        <taxon>fabids</taxon>
        <taxon>Fabales</taxon>
        <taxon>Fabaceae</taxon>
        <taxon>Papilionoideae</taxon>
        <taxon>50 kb inversion clade</taxon>
        <taxon>dalbergioids sensu lato</taxon>
        <taxon>Dalbergieae</taxon>
        <taxon>Pterocarpus clade</taxon>
        <taxon>Arachis</taxon>
    </lineage>
</organism>
<dbReference type="Proteomes" id="UP000289738">
    <property type="component" value="Chromosome A03"/>
</dbReference>
<gene>
    <name evidence="2" type="ORF">Ahy_A03g015100</name>
</gene>
<keyword evidence="3" id="KW-1185">Reference proteome</keyword>
<evidence type="ECO:0000313" key="2">
    <source>
        <dbReference type="EMBL" id="RYR68626.1"/>
    </source>
</evidence>
<dbReference type="Pfam" id="PF14372">
    <property type="entry name" value="hAT-like_RNase-H"/>
    <property type="match status" value="1"/>
</dbReference>
<name>A0A445DZQ9_ARAHY</name>
<dbReference type="AlphaFoldDB" id="A0A445DZQ9"/>
<dbReference type="GO" id="GO:0003677">
    <property type="term" value="F:DNA binding"/>
    <property type="evidence" value="ECO:0007669"/>
    <property type="project" value="InterPro"/>
</dbReference>
<sequence length="101" mass="11691">MQGGIPKNLDWDNTKYFTEFLKIFHEVIKSVSGSLLVTSSQYFHEICKILRVFKASCGSRDPLLGSMAERMKLKYDKYKLSFVNFSFEKLYDKDNADFLGA</sequence>
<accession>A0A445DZQ9</accession>
<dbReference type="InterPro" id="IPR025525">
    <property type="entry name" value="hAT-like_transposase_RNase-H"/>
</dbReference>
<comment type="caution">
    <text evidence="2">The sequence shown here is derived from an EMBL/GenBank/DDBJ whole genome shotgun (WGS) entry which is preliminary data.</text>
</comment>
<protein>
    <recommendedName>
        <fullName evidence="1">hAT-like transposase RNase-H fold domain-containing protein</fullName>
    </recommendedName>
</protein>
<evidence type="ECO:0000259" key="1">
    <source>
        <dbReference type="Pfam" id="PF14372"/>
    </source>
</evidence>
<reference evidence="2 3" key="1">
    <citation type="submission" date="2019-01" db="EMBL/GenBank/DDBJ databases">
        <title>Sequencing of cultivated peanut Arachis hypogaea provides insights into genome evolution and oil improvement.</title>
        <authorList>
            <person name="Chen X."/>
        </authorList>
    </citation>
    <scope>NUCLEOTIDE SEQUENCE [LARGE SCALE GENOMIC DNA]</scope>
    <source>
        <strain evidence="3">cv. Fuhuasheng</strain>
        <tissue evidence="2">Leaves</tissue>
    </source>
</reference>
<evidence type="ECO:0000313" key="3">
    <source>
        <dbReference type="Proteomes" id="UP000289738"/>
    </source>
</evidence>
<dbReference type="EMBL" id="SDMP01000003">
    <property type="protein sequence ID" value="RYR68626.1"/>
    <property type="molecule type" value="Genomic_DNA"/>
</dbReference>